<accession>A0A1C3N4M7</accession>
<evidence type="ECO:0000313" key="1">
    <source>
        <dbReference type="EMBL" id="SBV27540.1"/>
    </source>
</evidence>
<evidence type="ECO:0000313" key="2">
    <source>
        <dbReference type="Proteomes" id="UP000199393"/>
    </source>
</evidence>
<evidence type="ECO:0008006" key="3">
    <source>
        <dbReference type="Google" id="ProtNLM"/>
    </source>
</evidence>
<dbReference type="Proteomes" id="UP000199393">
    <property type="component" value="Chromosome I"/>
</dbReference>
<protein>
    <recommendedName>
        <fullName evidence="3">RecT family protein</fullName>
    </recommendedName>
</protein>
<dbReference type="AlphaFoldDB" id="A0A1C3N4M7"/>
<proteinExistence type="predicted"/>
<name>A0A1C3N4M7_9ACTN</name>
<dbReference type="STRING" id="307121.GA0070620_3064"/>
<keyword evidence="2" id="KW-1185">Reference proteome</keyword>
<sequence>MSDIAVRNDQHLAVPTGTEPATAQLVQWAQAAHAAHSLAEGICNTAVAPQAYRGKPAEAAAAILAGAEVGLSPIASLRAFDNIQGTPAPKAITLRAIAQGLGHDVRIDESTAERAVVSGRRKGDTEWQTSTWDLDRAAKLGLLGKTQWKQQPAAMLVARATAEVCRWIASDAIMGMPYTVEEIRDQGAVVESRPAPRLVSAADFIETPAEVPLAVAATDDAIAAGASAPWEPGEREELLAISEVLDEIRAADTQARLDEIKAVCREQGIRDQQVLDAWAARSAELVAEA</sequence>
<dbReference type="OrthoDB" id="3693665at2"/>
<reference evidence="2" key="1">
    <citation type="submission" date="2016-06" db="EMBL/GenBank/DDBJ databases">
        <authorList>
            <person name="Varghese N."/>
        </authorList>
    </citation>
    <scope>NUCLEOTIDE SEQUENCE [LARGE SCALE GENOMIC DNA]</scope>
    <source>
        <strain evidence="2">DSM 45344</strain>
    </source>
</reference>
<dbReference type="PATRIC" id="fig|307121.4.peg.3128"/>
<organism evidence="1 2">
    <name type="scientific">Micromonospora krabiensis</name>
    <dbReference type="NCBI Taxonomy" id="307121"/>
    <lineage>
        <taxon>Bacteria</taxon>
        <taxon>Bacillati</taxon>
        <taxon>Actinomycetota</taxon>
        <taxon>Actinomycetes</taxon>
        <taxon>Micromonosporales</taxon>
        <taxon>Micromonosporaceae</taxon>
        <taxon>Micromonospora</taxon>
    </lineage>
</organism>
<dbReference type="RefSeq" id="WP_091591398.1">
    <property type="nucleotide sequence ID" value="NZ_JBHRWG010000004.1"/>
</dbReference>
<gene>
    <name evidence="1" type="ORF">GA0070620_3064</name>
</gene>
<dbReference type="EMBL" id="LT598496">
    <property type="protein sequence ID" value="SBV27540.1"/>
    <property type="molecule type" value="Genomic_DNA"/>
</dbReference>